<dbReference type="RefSeq" id="WP_281929323.1">
    <property type="nucleotide sequence ID" value="NZ_AP027142.1"/>
</dbReference>
<accession>A0ABN6VLN6</accession>
<evidence type="ECO:0008006" key="4">
    <source>
        <dbReference type="Google" id="ProtNLM"/>
    </source>
</evidence>
<feature type="signal peptide" evidence="1">
    <location>
        <begin position="1"/>
        <end position="18"/>
    </location>
</feature>
<sequence>MRYFSLFALALFAAPLWAEGACAQASRSVVAMTLTQSDYGGGRIYLPMRFGNVMGTIRLDTGASTTRLRLAPWNKDLPALSQSLSAGATGQTTLCEDVEAKNVALKAEQGNDIARGAYEVSRCAANDGDDLLGLDFFRKARFSLDFQRREMVFFGEPLASGHARPFRPIGPEKRLVGIELRAGNTASVGLFDTGAEICAVDLTFMKKNRKLFTPVKEKAKASEVGGKKFSSRLYKIKTLDLGDGRVARDLYALVYDFGPLREALGRETSFILGYNLIDQFTWELDFRAPEKPMWDAKGK</sequence>
<keyword evidence="3" id="KW-1185">Reference proteome</keyword>
<proteinExistence type="predicted"/>
<evidence type="ECO:0000313" key="3">
    <source>
        <dbReference type="Proteomes" id="UP001317629"/>
    </source>
</evidence>
<evidence type="ECO:0000313" key="2">
    <source>
        <dbReference type="EMBL" id="BDV35830.1"/>
    </source>
</evidence>
<evidence type="ECO:0000256" key="1">
    <source>
        <dbReference type="SAM" id="SignalP"/>
    </source>
</evidence>
<protein>
    <recommendedName>
        <fullName evidence="4">Peptidase A2 domain-containing protein</fullName>
    </recommendedName>
</protein>
<keyword evidence="1" id="KW-0732">Signal</keyword>
<name>A0ABN6VLN6_9HYPH</name>
<organism evidence="2 3">
    <name type="scientific">Methylocystis iwaonis</name>
    <dbReference type="NCBI Taxonomy" id="2885079"/>
    <lineage>
        <taxon>Bacteria</taxon>
        <taxon>Pseudomonadati</taxon>
        <taxon>Pseudomonadota</taxon>
        <taxon>Alphaproteobacteria</taxon>
        <taxon>Hyphomicrobiales</taxon>
        <taxon>Methylocystaceae</taxon>
        <taxon>Methylocystis</taxon>
    </lineage>
</organism>
<dbReference type="EMBL" id="AP027142">
    <property type="protein sequence ID" value="BDV35830.1"/>
    <property type="molecule type" value="Genomic_DNA"/>
</dbReference>
<reference evidence="2 3" key="1">
    <citation type="journal article" date="2023" name="Int. J. Syst. Evol. Microbiol.">
        <title>Methylocystis iwaonis sp. nov., a type II methane-oxidizing bacterium from surface soil of a rice paddy field in Japan, and emended description of the genus Methylocystis (ex Whittenbury et al. 1970) Bowman et al. 1993.</title>
        <authorList>
            <person name="Kaise H."/>
            <person name="Sawadogo J.B."/>
            <person name="Alam M.S."/>
            <person name="Ueno C."/>
            <person name="Dianou D."/>
            <person name="Shinjo R."/>
            <person name="Asakawa S."/>
        </authorList>
    </citation>
    <scope>NUCLEOTIDE SEQUENCE [LARGE SCALE GENOMIC DNA]</scope>
    <source>
        <strain evidence="2 3">SS37A-Re</strain>
    </source>
</reference>
<dbReference type="Proteomes" id="UP001317629">
    <property type="component" value="Chromosome"/>
</dbReference>
<dbReference type="InterPro" id="IPR021109">
    <property type="entry name" value="Peptidase_aspartic_dom_sf"/>
</dbReference>
<feature type="chain" id="PRO_5046531329" description="Peptidase A2 domain-containing protein" evidence="1">
    <location>
        <begin position="19"/>
        <end position="299"/>
    </location>
</feature>
<dbReference type="SUPFAM" id="SSF50630">
    <property type="entry name" value="Acid proteases"/>
    <property type="match status" value="1"/>
</dbReference>
<gene>
    <name evidence="2" type="ORF">SS37A_33590</name>
</gene>
<dbReference type="Gene3D" id="2.40.70.10">
    <property type="entry name" value="Acid Proteases"/>
    <property type="match status" value="2"/>
</dbReference>